<organism evidence="2 3">
    <name type="scientific">Tabrizicola piscis</name>
    <dbReference type="NCBI Taxonomy" id="2494374"/>
    <lineage>
        <taxon>Bacteria</taxon>
        <taxon>Pseudomonadati</taxon>
        <taxon>Pseudomonadota</taxon>
        <taxon>Alphaproteobacteria</taxon>
        <taxon>Rhodobacterales</taxon>
        <taxon>Paracoccaceae</taxon>
        <taxon>Tabrizicola</taxon>
    </lineage>
</organism>
<evidence type="ECO:0000256" key="1">
    <source>
        <dbReference type="SAM" id="MobiDB-lite"/>
    </source>
</evidence>
<dbReference type="RefSeq" id="WP_125326805.1">
    <property type="nucleotide sequence ID" value="NZ_CP034328.1"/>
</dbReference>
<dbReference type="OrthoDB" id="7734559at2"/>
<gene>
    <name evidence="2" type="ORF">EI545_18360</name>
</gene>
<keyword evidence="3" id="KW-1185">Reference proteome</keyword>
<name>A0A3S8UAK0_9RHOB</name>
<sequence length="393" mass="43308">MKTHAGRGRQEPAVPLRPVGLDRGFQVDGMTAEQVLGRLDAPVLQQGPEMTEWQCIRADHTAMADAGEWADLLEALRFADQDRTMASGGHRVAPLISQGIRAGFDAAISRKDLAAATIELTRFEAVFEMFPEDYVAAHLLAQVQIDLGSAKRAVASEGQLSRDLWAESTAHFEAAEELLDAFDPIEEMSPLLAATRYLLVRGIEDGATLCRDWYEDWCDLDPEDASAHATHAIHMLPDWFGSLAAFEKEARKAAAMTDHATGQAAYAIFHMTARQQLGDMLPTVDLVRFLRALTDYQAATGCQHRANIVASLLTNLMRDYRLCGPTCAYQLTKVRAALSDVLWNRLHEVHLDRWENGADSLAFALGEVFGPALKRGARICRRGTGLGTRVPRN</sequence>
<dbReference type="KEGG" id="taw:EI545_18360"/>
<evidence type="ECO:0000313" key="3">
    <source>
        <dbReference type="Proteomes" id="UP000282002"/>
    </source>
</evidence>
<dbReference type="EMBL" id="CP034328">
    <property type="protein sequence ID" value="AZL60613.1"/>
    <property type="molecule type" value="Genomic_DNA"/>
</dbReference>
<accession>A0A3S8UAK0</accession>
<dbReference type="Proteomes" id="UP000282002">
    <property type="component" value="Chromosome"/>
</dbReference>
<protein>
    <submittedName>
        <fullName evidence="2">Uncharacterized protein</fullName>
    </submittedName>
</protein>
<proteinExistence type="predicted"/>
<dbReference type="AlphaFoldDB" id="A0A3S8UAK0"/>
<evidence type="ECO:0000313" key="2">
    <source>
        <dbReference type="EMBL" id="AZL60613.1"/>
    </source>
</evidence>
<reference evidence="2 3" key="1">
    <citation type="submission" date="2018-12" db="EMBL/GenBank/DDBJ databases">
        <title>Complete genome sequencing of Tabrizicola sp. K13M18.</title>
        <authorList>
            <person name="Bae J.-W."/>
        </authorList>
    </citation>
    <scope>NUCLEOTIDE SEQUENCE [LARGE SCALE GENOMIC DNA]</scope>
    <source>
        <strain evidence="2 3">K13M18</strain>
    </source>
</reference>
<feature type="region of interest" description="Disordered" evidence="1">
    <location>
        <begin position="1"/>
        <end position="20"/>
    </location>
</feature>